<name>A0A6V7HKS1_9HYME</name>
<dbReference type="AlphaFoldDB" id="A0A6V7HKS1"/>
<dbReference type="Proteomes" id="UP000752696">
    <property type="component" value="Unassembled WGS sequence"/>
</dbReference>
<feature type="non-terminal residue" evidence="2">
    <location>
        <position position="1"/>
    </location>
</feature>
<organism evidence="2 3">
    <name type="scientific">Heterotrigona itama</name>
    <dbReference type="NCBI Taxonomy" id="395501"/>
    <lineage>
        <taxon>Eukaryota</taxon>
        <taxon>Metazoa</taxon>
        <taxon>Ecdysozoa</taxon>
        <taxon>Arthropoda</taxon>
        <taxon>Hexapoda</taxon>
        <taxon>Insecta</taxon>
        <taxon>Pterygota</taxon>
        <taxon>Neoptera</taxon>
        <taxon>Endopterygota</taxon>
        <taxon>Hymenoptera</taxon>
        <taxon>Apocrita</taxon>
        <taxon>Aculeata</taxon>
        <taxon>Apoidea</taxon>
        <taxon>Anthophila</taxon>
        <taxon>Apidae</taxon>
        <taxon>Heterotrigona</taxon>
    </lineage>
</organism>
<keyword evidence="3" id="KW-1185">Reference proteome</keyword>
<feature type="compositionally biased region" description="Basic and acidic residues" evidence="1">
    <location>
        <begin position="41"/>
        <end position="52"/>
    </location>
</feature>
<protein>
    <submittedName>
        <fullName evidence="2">Uncharacterized protein</fullName>
    </submittedName>
</protein>
<accession>A0A6V7HKS1</accession>
<evidence type="ECO:0000313" key="3">
    <source>
        <dbReference type="Proteomes" id="UP000752696"/>
    </source>
</evidence>
<reference evidence="2" key="1">
    <citation type="submission" date="2020-07" db="EMBL/GenBank/DDBJ databases">
        <authorList>
            <person name="Nazaruddin N."/>
        </authorList>
    </citation>
    <scope>NUCLEOTIDE SEQUENCE</scope>
</reference>
<proteinExistence type="predicted"/>
<evidence type="ECO:0000256" key="1">
    <source>
        <dbReference type="SAM" id="MobiDB-lite"/>
    </source>
</evidence>
<feature type="non-terminal residue" evidence="2">
    <location>
        <position position="52"/>
    </location>
</feature>
<dbReference type="EMBL" id="CAJDYZ010011947">
    <property type="protein sequence ID" value="CAD1480337.1"/>
    <property type="molecule type" value="Genomic_DNA"/>
</dbReference>
<comment type="caution">
    <text evidence="2">The sequence shown here is derived from an EMBL/GenBank/DDBJ whole genome shotgun (WGS) entry which is preliminary data.</text>
</comment>
<evidence type="ECO:0000313" key="2">
    <source>
        <dbReference type="EMBL" id="CAD1480337.1"/>
    </source>
</evidence>
<gene>
    <name evidence="2" type="ORF">MHI_LOCUS913337</name>
</gene>
<sequence length="52" mass="5838">AHEEDVNSRRGYSLPTTRLEEEEEEDATERFTTVVGAPRGKPGDGRECEMPC</sequence>
<feature type="region of interest" description="Disordered" evidence="1">
    <location>
        <begin position="1"/>
        <end position="52"/>
    </location>
</feature>